<keyword evidence="2" id="KW-1185">Reference proteome</keyword>
<dbReference type="Proteomes" id="UP001499979">
    <property type="component" value="Unassembled WGS sequence"/>
</dbReference>
<dbReference type="Gene3D" id="3.40.50.1820">
    <property type="entry name" value="alpha/beta hydrolase"/>
    <property type="match status" value="1"/>
</dbReference>
<proteinExistence type="predicted"/>
<dbReference type="InterPro" id="IPR029058">
    <property type="entry name" value="AB_hydrolase_fold"/>
</dbReference>
<protein>
    <submittedName>
        <fullName evidence="1">Uncharacterized protein</fullName>
    </submittedName>
</protein>
<dbReference type="SUPFAM" id="SSF53474">
    <property type="entry name" value="alpha/beta-Hydrolases"/>
    <property type="match status" value="1"/>
</dbReference>
<dbReference type="EMBL" id="BAAAJE010000028">
    <property type="protein sequence ID" value="GAA1160474.1"/>
    <property type="molecule type" value="Genomic_DNA"/>
</dbReference>
<sequence length="177" mass="18602">MSAAHVAERFPRVFGSLGVFSGAVDLSTPAARLAAYPAFEAEKVCAGDDPQASGPLGDPVGHPAAWAAVDPVSGAAALRRTAVYLSSGNGVPCTPEDAANLVYVTAATEPQLRRQADTFSAALTAAGVEHVNQRRACGLHWWSRWRPDLADFWNRIARGWRADIAAEGPGPTVAEQP</sequence>
<name>A0ABN1UQV8_9ACTN</name>
<organism evidence="1 2">
    <name type="scientific">Nocardioides aquiterrae</name>
    <dbReference type="NCBI Taxonomy" id="203799"/>
    <lineage>
        <taxon>Bacteria</taxon>
        <taxon>Bacillati</taxon>
        <taxon>Actinomycetota</taxon>
        <taxon>Actinomycetes</taxon>
        <taxon>Propionibacteriales</taxon>
        <taxon>Nocardioidaceae</taxon>
        <taxon>Nocardioides</taxon>
    </lineage>
</organism>
<dbReference type="Pfam" id="PF00756">
    <property type="entry name" value="Esterase"/>
    <property type="match status" value="1"/>
</dbReference>
<dbReference type="InterPro" id="IPR000801">
    <property type="entry name" value="Esterase-like"/>
</dbReference>
<comment type="caution">
    <text evidence="1">The sequence shown here is derived from an EMBL/GenBank/DDBJ whole genome shotgun (WGS) entry which is preliminary data.</text>
</comment>
<evidence type="ECO:0000313" key="2">
    <source>
        <dbReference type="Proteomes" id="UP001499979"/>
    </source>
</evidence>
<gene>
    <name evidence="1" type="ORF">GCM10009606_43110</name>
</gene>
<evidence type="ECO:0000313" key="1">
    <source>
        <dbReference type="EMBL" id="GAA1160474.1"/>
    </source>
</evidence>
<reference evidence="1 2" key="1">
    <citation type="journal article" date="2019" name="Int. J. Syst. Evol. Microbiol.">
        <title>The Global Catalogue of Microorganisms (GCM) 10K type strain sequencing project: providing services to taxonomists for standard genome sequencing and annotation.</title>
        <authorList>
            <consortium name="The Broad Institute Genomics Platform"/>
            <consortium name="The Broad Institute Genome Sequencing Center for Infectious Disease"/>
            <person name="Wu L."/>
            <person name="Ma J."/>
        </authorList>
    </citation>
    <scope>NUCLEOTIDE SEQUENCE [LARGE SCALE GENOMIC DNA]</scope>
    <source>
        <strain evidence="1 2">JCM 11813</strain>
    </source>
</reference>
<accession>A0ABN1UQV8</accession>